<keyword evidence="2" id="KW-1185">Reference proteome</keyword>
<sequence length="73" mass="8174">MTIYTCMPLELVFDGFNEQPGPYLDITVGEIRMQIEPLSPGIGKIVRLMDCPLDAYLRPELFPGSIIAYHTAT</sequence>
<dbReference type="InterPro" id="IPR025619">
    <property type="entry name" value="YlzJ"/>
</dbReference>
<dbReference type="Pfam" id="PF14035">
    <property type="entry name" value="YlzJ"/>
    <property type="match status" value="1"/>
</dbReference>
<accession>A0A3G9J4S5</accession>
<evidence type="ECO:0000313" key="1">
    <source>
        <dbReference type="EMBL" id="BBH20811.1"/>
    </source>
</evidence>
<proteinExistence type="predicted"/>
<organism evidence="1 2">
    <name type="scientific">Paenibacillus baekrokdamisoli</name>
    <dbReference type="NCBI Taxonomy" id="1712516"/>
    <lineage>
        <taxon>Bacteria</taxon>
        <taxon>Bacillati</taxon>
        <taxon>Bacillota</taxon>
        <taxon>Bacilli</taxon>
        <taxon>Bacillales</taxon>
        <taxon>Paenibacillaceae</taxon>
        <taxon>Paenibacillus</taxon>
    </lineage>
</organism>
<evidence type="ECO:0000313" key="2">
    <source>
        <dbReference type="Proteomes" id="UP000275368"/>
    </source>
</evidence>
<reference evidence="1 2" key="1">
    <citation type="submission" date="2018-11" db="EMBL/GenBank/DDBJ databases">
        <title>Complete genome sequence of Paenibacillus baekrokdamisoli strain KCTC 33723.</title>
        <authorList>
            <person name="Kang S.W."/>
            <person name="Lee K.C."/>
            <person name="Kim K.K."/>
            <person name="Kim J.S."/>
            <person name="Kim D.S."/>
            <person name="Ko S.H."/>
            <person name="Yang S.H."/>
            <person name="Lee J.S."/>
        </authorList>
    </citation>
    <scope>NUCLEOTIDE SEQUENCE [LARGE SCALE GENOMIC DNA]</scope>
    <source>
        <strain evidence="1 2">KCTC 33723</strain>
    </source>
</reference>
<protein>
    <submittedName>
        <fullName evidence="1">Uncharacterized protein</fullName>
    </submittedName>
</protein>
<dbReference type="AlphaFoldDB" id="A0A3G9J4S5"/>
<dbReference type="RefSeq" id="WP_125656276.1">
    <property type="nucleotide sequence ID" value="NZ_AP019308.1"/>
</dbReference>
<dbReference type="Proteomes" id="UP000275368">
    <property type="component" value="Chromosome"/>
</dbReference>
<dbReference type="OrthoDB" id="1683573at2"/>
<name>A0A3G9J4S5_9BACL</name>
<dbReference type="EMBL" id="AP019308">
    <property type="protein sequence ID" value="BBH20811.1"/>
    <property type="molecule type" value="Genomic_DNA"/>
</dbReference>
<gene>
    <name evidence="1" type="ORF">Back11_21560</name>
</gene>
<dbReference type="KEGG" id="pbk:Back11_21560"/>